<evidence type="ECO:0000259" key="4">
    <source>
        <dbReference type="Pfam" id="PF05426"/>
    </source>
</evidence>
<keyword evidence="1 3" id="KW-0732">Signal</keyword>
<dbReference type="Proteomes" id="UP000441336">
    <property type="component" value="Unassembled WGS sequence"/>
</dbReference>
<dbReference type="EMBL" id="WQKZ01000003">
    <property type="protein sequence ID" value="MVN76951.1"/>
    <property type="molecule type" value="Genomic_DNA"/>
</dbReference>
<dbReference type="AlphaFoldDB" id="A0A7K1TFL5"/>
<dbReference type="InterPro" id="IPR008397">
    <property type="entry name" value="Alginate_lyase_dom"/>
</dbReference>
<keyword evidence="6" id="KW-1185">Reference proteome</keyword>
<feature type="domain" description="Alginate lyase" evidence="4">
    <location>
        <begin position="111"/>
        <end position="314"/>
    </location>
</feature>
<dbReference type="GO" id="GO:0016829">
    <property type="term" value="F:lyase activity"/>
    <property type="evidence" value="ECO:0007669"/>
    <property type="project" value="UniProtKB-KW"/>
</dbReference>
<evidence type="ECO:0000313" key="5">
    <source>
        <dbReference type="EMBL" id="MVN76951.1"/>
    </source>
</evidence>
<proteinExistence type="predicted"/>
<dbReference type="InterPro" id="IPR008929">
    <property type="entry name" value="Chondroitin_lyas"/>
</dbReference>
<evidence type="ECO:0000313" key="6">
    <source>
        <dbReference type="Proteomes" id="UP000441336"/>
    </source>
</evidence>
<feature type="signal peptide" evidence="3">
    <location>
        <begin position="1"/>
        <end position="23"/>
    </location>
</feature>
<organism evidence="5 6">
    <name type="scientific">Hymenobacter ginkgonis</name>
    <dbReference type="NCBI Taxonomy" id="2682976"/>
    <lineage>
        <taxon>Bacteria</taxon>
        <taxon>Pseudomonadati</taxon>
        <taxon>Bacteroidota</taxon>
        <taxon>Cytophagia</taxon>
        <taxon>Cytophagales</taxon>
        <taxon>Hymenobacteraceae</taxon>
        <taxon>Hymenobacter</taxon>
    </lineage>
</organism>
<evidence type="ECO:0000256" key="2">
    <source>
        <dbReference type="ARBA" id="ARBA00023239"/>
    </source>
</evidence>
<dbReference type="SUPFAM" id="SSF48230">
    <property type="entry name" value="Chondroitin AC/alginate lyase"/>
    <property type="match status" value="1"/>
</dbReference>
<gene>
    <name evidence="5" type="ORF">GO988_11505</name>
</gene>
<sequence length="389" mass="41990">MKRTSLLSGTVCLGLAAVLTAFAGCQRENVAAPVATASASANSTITTFRHPGVVNSAASLSLVAGQANGGDATRTAGYNKVVDFMNSNAVPTSFPAVVYAVGSAGSPTENQIRRDCILAYACALRWVKTGSATYANQAKQILNGYANNFQRYDTSPKPDGSPTEFRQTYLEAAWVTPSFVAAAEIIRYYQVNGQGAGWSAAEISKFDGFINNLKNNYINNIPGSIGDINNWQASYCYAKMAVGVWLNSTAVYDSGYDYMQQHMADFIRADGNVNECGRDCHHLQYTLCALTYAAETARIQGNTAPYGFNNQAIKNGWSKYEESLEGSTQCKSCQNASDNAIFPGIETAYNYYGTSKLAALRDREDPYGVISPDNTFLGFTSFTHRSIGK</sequence>
<evidence type="ECO:0000256" key="3">
    <source>
        <dbReference type="SAM" id="SignalP"/>
    </source>
</evidence>
<evidence type="ECO:0000256" key="1">
    <source>
        <dbReference type="ARBA" id="ARBA00022729"/>
    </source>
</evidence>
<accession>A0A7K1TFL5</accession>
<dbReference type="PROSITE" id="PS51257">
    <property type="entry name" value="PROKAR_LIPOPROTEIN"/>
    <property type="match status" value="1"/>
</dbReference>
<reference evidence="5 6" key="1">
    <citation type="submission" date="2019-12" db="EMBL/GenBank/DDBJ databases">
        <title>Hymenobacter sp. HMF4947 Genome sequencing and assembly.</title>
        <authorList>
            <person name="Kang H."/>
            <person name="Cha I."/>
            <person name="Kim H."/>
            <person name="Joh K."/>
        </authorList>
    </citation>
    <scope>NUCLEOTIDE SEQUENCE [LARGE SCALE GENOMIC DNA]</scope>
    <source>
        <strain evidence="5 6">HMF4947</strain>
    </source>
</reference>
<feature type="chain" id="PRO_5029913016" description="Alginate lyase domain-containing protein" evidence="3">
    <location>
        <begin position="24"/>
        <end position="389"/>
    </location>
</feature>
<protein>
    <recommendedName>
        <fullName evidence="4">Alginate lyase domain-containing protein</fullName>
    </recommendedName>
</protein>
<dbReference type="RefSeq" id="WP_157565503.1">
    <property type="nucleotide sequence ID" value="NZ_WQKZ01000003.1"/>
</dbReference>
<comment type="caution">
    <text evidence="5">The sequence shown here is derived from an EMBL/GenBank/DDBJ whole genome shotgun (WGS) entry which is preliminary data.</text>
</comment>
<dbReference type="Gene3D" id="1.50.10.100">
    <property type="entry name" value="Chondroitin AC/alginate lyase"/>
    <property type="match status" value="1"/>
</dbReference>
<dbReference type="GO" id="GO:0042597">
    <property type="term" value="C:periplasmic space"/>
    <property type="evidence" value="ECO:0007669"/>
    <property type="project" value="InterPro"/>
</dbReference>
<keyword evidence="2" id="KW-0456">Lyase</keyword>
<name>A0A7K1TFL5_9BACT</name>
<dbReference type="Pfam" id="PF05426">
    <property type="entry name" value="Alginate_lyase"/>
    <property type="match status" value="1"/>
</dbReference>